<dbReference type="Pfam" id="PF00817">
    <property type="entry name" value="IMS"/>
    <property type="match status" value="1"/>
</dbReference>
<reference evidence="4 5" key="2">
    <citation type="journal article" date="2021" name="Int. J. Syst. Evol. Microbiol.">
        <title>Isolation and Polyphasic Characterization of Desulfuromonas versatilis sp. Nov., an Electrogenic Bacteria Capable of Versatile Metabolism Isolated from a Graphene Oxide-Reducing Enrichment Culture.</title>
        <authorList>
            <person name="Xie L."/>
            <person name="Yoshida N."/>
            <person name="Ishii S."/>
            <person name="Meng L."/>
        </authorList>
    </citation>
    <scope>NUCLEOTIDE SEQUENCE [LARGE SCALE GENOMIC DNA]</scope>
    <source>
        <strain evidence="4 5">NIT-T3</strain>
    </source>
</reference>
<dbReference type="InterPro" id="IPR043128">
    <property type="entry name" value="Rev_trsase/Diguanyl_cyclase"/>
</dbReference>
<dbReference type="Gene3D" id="3.30.70.270">
    <property type="match status" value="1"/>
</dbReference>
<evidence type="ECO:0000256" key="1">
    <source>
        <dbReference type="ARBA" id="ARBA00010945"/>
    </source>
</evidence>
<dbReference type="EMBL" id="AP024355">
    <property type="protein sequence ID" value="BCR03044.1"/>
    <property type="molecule type" value="Genomic_DNA"/>
</dbReference>
<dbReference type="PANTHER" id="PTHR11076:SF33">
    <property type="entry name" value="DNA POLYMERASE KAPPA"/>
    <property type="match status" value="1"/>
</dbReference>
<evidence type="ECO:0000259" key="3">
    <source>
        <dbReference type="PROSITE" id="PS50173"/>
    </source>
</evidence>
<dbReference type="Pfam" id="PF11799">
    <property type="entry name" value="IMS_C"/>
    <property type="match status" value="1"/>
</dbReference>
<keyword evidence="5" id="KW-1185">Reference proteome</keyword>
<dbReference type="Proteomes" id="UP001319827">
    <property type="component" value="Chromosome"/>
</dbReference>
<evidence type="ECO:0000313" key="4">
    <source>
        <dbReference type="EMBL" id="BCR03044.1"/>
    </source>
</evidence>
<reference evidence="4 5" key="1">
    <citation type="journal article" date="2016" name="C (Basel)">
        <title>Selective Growth of and Electricity Production by Marine Exoelectrogenic Bacteria in Self-Aggregated Hydrogel of Microbially Reduced Graphene Oxide.</title>
        <authorList>
            <person name="Yoshida N."/>
            <person name="Goto Y."/>
            <person name="Miyata Y."/>
        </authorList>
    </citation>
    <scope>NUCLEOTIDE SEQUENCE [LARGE SCALE GENOMIC DNA]</scope>
    <source>
        <strain evidence="4 5">NIT-T3</strain>
    </source>
</reference>
<dbReference type="InterPro" id="IPR043502">
    <property type="entry name" value="DNA/RNA_pol_sf"/>
</dbReference>
<dbReference type="InterPro" id="IPR050116">
    <property type="entry name" value="DNA_polymerase-Y"/>
</dbReference>
<sequence length="408" mass="44462">MNRDILHFTIPDFPIAVARVIDATLRERPLAVVPGNSGRALLQSVSAEARAEGVREGMPVYRAQRCCPGLRLLTPDPARVGRAMQALVELTRGYTPLWEPEQGGQLYLDLTGCGRLFGPGRDVAARLEKEVAARLRLHGAVGVAGNKLVSRIASHYLRRPGVCDVLRGSERSFIGPLAVSVLPGIGATREELLLLELNLRRVEELAALSLPQLRLVFGAFAPLARQRAQGVDPSPVQPPRRRPEVAEETFLAEEENDDAVLLAELCRLVEGCGLRLRQLGRGARQLVFSLHYADGVNERRTAALAAPENQDLALLAAAEGLFFQACQRRVRVKGMKLVCRQLSEASAQLELFGCGGAAASAQDEALQRALDALRERHGMGVVRRGRSLPGLPEMAERQNLRRPQGHGL</sequence>
<feature type="domain" description="UmuC" evidence="3">
    <location>
        <begin position="5"/>
        <end position="186"/>
    </location>
</feature>
<accession>A0ABN6DS45</accession>
<evidence type="ECO:0000313" key="5">
    <source>
        <dbReference type="Proteomes" id="UP001319827"/>
    </source>
</evidence>
<dbReference type="PROSITE" id="PS50173">
    <property type="entry name" value="UMUC"/>
    <property type="match status" value="1"/>
</dbReference>
<evidence type="ECO:0000256" key="2">
    <source>
        <dbReference type="SAM" id="MobiDB-lite"/>
    </source>
</evidence>
<dbReference type="RefSeq" id="WP_221250526.1">
    <property type="nucleotide sequence ID" value="NZ_AP024355.1"/>
</dbReference>
<dbReference type="Gene3D" id="1.10.150.20">
    <property type="entry name" value="5' to 3' exonuclease, C-terminal subdomain"/>
    <property type="match status" value="1"/>
</dbReference>
<feature type="region of interest" description="Disordered" evidence="2">
    <location>
        <begin position="384"/>
        <end position="408"/>
    </location>
</feature>
<proteinExistence type="inferred from homology"/>
<dbReference type="Gene3D" id="3.40.1170.60">
    <property type="match status" value="1"/>
</dbReference>
<comment type="similarity">
    <text evidence="1">Belongs to the DNA polymerase type-Y family.</text>
</comment>
<protein>
    <recommendedName>
        <fullName evidence="3">UmuC domain-containing protein</fullName>
    </recommendedName>
</protein>
<dbReference type="InterPro" id="IPR001126">
    <property type="entry name" value="UmuC"/>
</dbReference>
<dbReference type="SUPFAM" id="SSF56672">
    <property type="entry name" value="DNA/RNA polymerases"/>
    <property type="match status" value="1"/>
</dbReference>
<dbReference type="InterPro" id="IPR017961">
    <property type="entry name" value="DNA_pol_Y-fam_little_finger"/>
</dbReference>
<organism evidence="4 5">
    <name type="scientific">Desulfuromonas versatilis</name>
    <dbReference type="NCBI Taxonomy" id="2802975"/>
    <lineage>
        <taxon>Bacteria</taxon>
        <taxon>Pseudomonadati</taxon>
        <taxon>Thermodesulfobacteriota</taxon>
        <taxon>Desulfuromonadia</taxon>
        <taxon>Desulfuromonadales</taxon>
        <taxon>Desulfuromonadaceae</taxon>
        <taxon>Desulfuromonas</taxon>
    </lineage>
</organism>
<dbReference type="PANTHER" id="PTHR11076">
    <property type="entry name" value="DNA REPAIR POLYMERASE UMUC / TRANSFERASE FAMILY MEMBER"/>
    <property type="match status" value="1"/>
</dbReference>
<name>A0ABN6DS45_9BACT</name>
<gene>
    <name evidence="4" type="ORF">DESUT3_01130</name>
</gene>